<protein>
    <submittedName>
        <fullName evidence="2">Uncharacterized protein</fullName>
    </submittedName>
</protein>
<sequence>MLKGQKNNNGVVVDANTLWPPAHLSNLDIAHLCQHDVHTALFGITTEKPGAMSNYPTDQDNPVTVPADPRPNSLGKEPREEDCSLGGKNCWLREGSGAVDRRPY</sequence>
<proteinExistence type="predicted"/>
<evidence type="ECO:0000313" key="3">
    <source>
        <dbReference type="Proteomes" id="UP001480595"/>
    </source>
</evidence>
<dbReference type="GeneID" id="92086387"/>
<reference evidence="2 3" key="1">
    <citation type="submission" date="2023-01" db="EMBL/GenBank/DDBJ databases">
        <title>Analysis of 21 Apiospora genomes using comparative genomics revels a genus with tremendous synthesis potential of carbohydrate active enzymes and secondary metabolites.</title>
        <authorList>
            <person name="Sorensen T."/>
        </authorList>
    </citation>
    <scope>NUCLEOTIDE SEQUENCE [LARGE SCALE GENOMIC DNA]</scope>
    <source>
        <strain evidence="2 3">CBS 135458</strain>
    </source>
</reference>
<comment type="caution">
    <text evidence="2">The sequence shown here is derived from an EMBL/GenBank/DDBJ whole genome shotgun (WGS) entry which is preliminary data.</text>
</comment>
<gene>
    <name evidence="2" type="ORF">PG994_001915</name>
</gene>
<evidence type="ECO:0000256" key="1">
    <source>
        <dbReference type="SAM" id="MobiDB-lite"/>
    </source>
</evidence>
<accession>A0ABR1WUW6</accession>
<dbReference type="Proteomes" id="UP001480595">
    <property type="component" value="Unassembled WGS sequence"/>
</dbReference>
<evidence type="ECO:0000313" key="2">
    <source>
        <dbReference type="EMBL" id="KAK8086941.1"/>
    </source>
</evidence>
<feature type="region of interest" description="Disordered" evidence="1">
    <location>
        <begin position="51"/>
        <end position="81"/>
    </location>
</feature>
<dbReference type="EMBL" id="JAQQWL010000002">
    <property type="protein sequence ID" value="KAK8086941.1"/>
    <property type="molecule type" value="Genomic_DNA"/>
</dbReference>
<name>A0ABR1WUW6_9PEZI</name>
<keyword evidence="3" id="KW-1185">Reference proteome</keyword>
<dbReference type="RefSeq" id="XP_066721465.1">
    <property type="nucleotide sequence ID" value="XM_066853324.1"/>
</dbReference>
<organism evidence="2 3">
    <name type="scientific">Apiospora phragmitis</name>
    <dbReference type="NCBI Taxonomy" id="2905665"/>
    <lineage>
        <taxon>Eukaryota</taxon>
        <taxon>Fungi</taxon>
        <taxon>Dikarya</taxon>
        <taxon>Ascomycota</taxon>
        <taxon>Pezizomycotina</taxon>
        <taxon>Sordariomycetes</taxon>
        <taxon>Xylariomycetidae</taxon>
        <taxon>Amphisphaeriales</taxon>
        <taxon>Apiosporaceae</taxon>
        <taxon>Apiospora</taxon>
    </lineage>
</organism>